<dbReference type="Proteomes" id="UP001064048">
    <property type="component" value="Chromosome 27"/>
</dbReference>
<gene>
    <name evidence="1" type="ORF">MSG28_015034</name>
</gene>
<proteinExistence type="predicted"/>
<accession>A0ACC0KZB9</accession>
<keyword evidence="2" id="KW-1185">Reference proteome</keyword>
<name>A0ACC0KZB9_CHOFU</name>
<dbReference type="EMBL" id="CM046127">
    <property type="protein sequence ID" value="KAI8441434.1"/>
    <property type="molecule type" value="Genomic_DNA"/>
</dbReference>
<protein>
    <submittedName>
        <fullName evidence="1">Uncharacterized protein</fullName>
    </submittedName>
</protein>
<sequence length="572" mass="62671">MEGLFDQRMTPILKCVVLFLFIFTARVLTSRPQEAQESKNSIHQIKPYHYVRTFTKYHHRRTIQWSNLQDYWPDTQEHPKVIGKRSIQSFNSDSDWPGIKKIKKRSLSVSIPNLNEFVKPESLGQLSSESNGASITDSFDRNAISYGKQDSNKNGLPNDIKILKEKAEVPTTASPKVCLYKINNVARSATPNYDDEKNAQVMVENEGVDIPGEISETTLPNGEAAQIERCTDPRAICYTLFHRDKIGNITVLGQGCWKSSPKECDKCQRVTARLPGTRFCCCTKSYCNADFTSQKEEVVTPKAESTVRTAASQPNYSNAVASAVLALVVILVMAIVLNKFYCKKPEDDKEDLSSGGDVEKGDVMGTGPDALATGLSCVDNLTLIEHIGQGKFGSVWRGSLGTTPVAVKLYSSASAWQKEAAIYALPHLAHPNILKYYGSDSRPALEGGPRSHLIVVELCESTLRARLERAPLTWAEFATLAHGLSGALAHLHTTSEYSRQHAAGASGTYFSGSDSLSAPSKPCIVHRDVNSANVLVRDGRARLADLGLAQVLAKNKRANSACLVEVSLPRGP</sequence>
<evidence type="ECO:0000313" key="1">
    <source>
        <dbReference type="EMBL" id="KAI8441434.1"/>
    </source>
</evidence>
<organism evidence="1 2">
    <name type="scientific">Choristoneura fumiferana</name>
    <name type="common">Spruce budworm moth</name>
    <name type="synonym">Archips fumiferana</name>
    <dbReference type="NCBI Taxonomy" id="7141"/>
    <lineage>
        <taxon>Eukaryota</taxon>
        <taxon>Metazoa</taxon>
        <taxon>Ecdysozoa</taxon>
        <taxon>Arthropoda</taxon>
        <taxon>Hexapoda</taxon>
        <taxon>Insecta</taxon>
        <taxon>Pterygota</taxon>
        <taxon>Neoptera</taxon>
        <taxon>Endopterygota</taxon>
        <taxon>Lepidoptera</taxon>
        <taxon>Glossata</taxon>
        <taxon>Ditrysia</taxon>
        <taxon>Tortricoidea</taxon>
        <taxon>Tortricidae</taxon>
        <taxon>Tortricinae</taxon>
        <taxon>Choristoneura</taxon>
    </lineage>
</organism>
<evidence type="ECO:0000313" key="2">
    <source>
        <dbReference type="Proteomes" id="UP001064048"/>
    </source>
</evidence>
<comment type="caution">
    <text evidence="1">The sequence shown here is derived from an EMBL/GenBank/DDBJ whole genome shotgun (WGS) entry which is preliminary data.</text>
</comment>
<reference evidence="1 2" key="1">
    <citation type="journal article" date="2022" name="Genome Biol. Evol.">
        <title>The Spruce Budworm Genome: Reconstructing the Evolutionary History of Antifreeze Proteins.</title>
        <authorList>
            <person name="Beliveau C."/>
            <person name="Gagne P."/>
            <person name="Picq S."/>
            <person name="Vernygora O."/>
            <person name="Keeling C.I."/>
            <person name="Pinkney K."/>
            <person name="Doucet D."/>
            <person name="Wen F."/>
            <person name="Johnston J.S."/>
            <person name="Maaroufi H."/>
            <person name="Boyle B."/>
            <person name="Laroche J."/>
            <person name="Dewar K."/>
            <person name="Juretic N."/>
            <person name="Blackburn G."/>
            <person name="Nisole A."/>
            <person name="Brunet B."/>
            <person name="Brandao M."/>
            <person name="Lumley L."/>
            <person name="Duan J."/>
            <person name="Quan G."/>
            <person name="Lucarotti C.J."/>
            <person name="Roe A.D."/>
            <person name="Sperling F.A.H."/>
            <person name="Levesque R.C."/>
            <person name="Cusson M."/>
        </authorList>
    </citation>
    <scope>NUCLEOTIDE SEQUENCE [LARGE SCALE GENOMIC DNA]</scope>
    <source>
        <strain evidence="1">Glfc:IPQL:Cfum</strain>
    </source>
</reference>